<dbReference type="InterPro" id="IPR002698">
    <property type="entry name" value="FTHF_cligase"/>
</dbReference>
<protein>
    <recommendedName>
        <fullName evidence="3">5-formyltetrahydrofolate cyclo-ligase</fullName>
    </recommendedName>
</protein>
<dbReference type="PANTHER" id="PTHR13017">
    <property type="entry name" value="5-FORMYLTETRAHYDROFOLATE CYCLO-LIGASE-RELATED"/>
    <property type="match status" value="1"/>
</dbReference>
<dbReference type="Gene3D" id="3.40.50.10420">
    <property type="entry name" value="NagB/RpiA/CoA transferase-like"/>
    <property type="match status" value="1"/>
</dbReference>
<organism evidence="1 2">
    <name type="scientific">Zestosphaera tikiterensis</name>
    <dbReference type="NCBI Taxonomy" id="1973259"/>
    <lineage>
        <taxon>Archaea</taxon>
        <taxon>Thermoproteota</taxon>
        <taxon>Thermoprotei</taxon>
        <taxon>Desulfurococcales</taxon>
        <taxon>Desulfurococcaceae</taxon>
        <taxon>Zestosphaera</taxon>
    </lineage>
</organism>
<evidence type="ECO:0000313" key="2">
    <source>
        <dbReference type="Proteomes" id="UP000244093"/>
    </source>
</evidence>
<dbReference type="GO" id="GO:0005737">
    <property type="term" value="C:cytoplasm"/>
    <property type="evidence" value="ECO:0007669"/>
    <property type="project" value="TreeGrafter"/>
</dbReference>
<dbReference type="PANTHER" id="PTHR13017:SF0">
    <property type="entry name" value="METHENYLTETRAHYDROFOLATE SYNTHASE DOMAIN-CONTAINING PROTEIN"/>
    <property type="match status" value="1"/>
</dbReference>
<reference evidence="1 2" key="1">
    <citation type="journal article" date="2018" name="Syst. Appl. Microbiol.">
        <title>A new symbiotic nanoarchaeote (Candidatus Nanoclepta minutus) and its host (Zestosphaera tikiterensis gen. nov., sp. nov.) from a New Zealand hot spring.</title>
        <authorList>
            <person name="St John E."/>
            <person name="Liu Y."/>
            <person name="Podar M."/>
            <person name="Stott M.B."/>
            <person name="Meneghin J."/>
            <person name="Chen Z."/>
            <person name="Lagutin K."/>
            <person name="Mitchell K."/>
            <person name="Reysenbach A.L."/>
        </authorList>
    </citation>
    <scope>NUCLEOTIDE SEQUENCE [LARGE SCALE GENOMIC DNA]</scope>
    <source>
        <strain evidence="1">NZ3</strain>
    </source>
</reference>
<evidence type="ECO:0008006" key="3">
    <source>
        <dbReference type="Google" id="ProtNLM"/>
    </source>
</evidence>
<proteinExistence type="predicted"/>
<sequence>MVELGIATFPKPPHGRIPNFIGADLAAGKVFNTDLWRESKVVEVSPDSPQRPVRYRALLEGKTLLMPTPKLKEGFLILNPNEIPKNALNEASTIGGAFKYGILASDIKTLSRLGKVDLIITGSVAVDIYGTRLGKGGGYSDLEYAVLKELKLVDENTPIITTVHDIQLIKDKLPREKHDVPVDLIATPTKLHKALEPTPKPKGLYKDLLNDETKNIRIIKQLTTLK</sequence>
<dbReference type="EMBL" id="NBVN01000001">
    <property type="protein sequence ID" value="PUA34067.1"/>
    <property type="molecule type" value="Genomic_DNA"/>
</dbReference>
<gene>
    <name evidence="1" type="ORF">B7O98_01025</name>
</gene>
<dbReference type="AlphaFoldDB" id="A0A2R7Y9K3"/>
<evidence type="ECO:0000313" key="1">
    <source>
        <dbReference type="EMBL" id="PUA34067.1"/>
    </source>
</evidence>
<dbReference type="SUPFAM" id="SSF100950">
    <property type="entry name" value="NagB/RpiA/CoA transferase-like"/>
    <property type="match status" value="1"/>
</dbReference>
<name>A0A2R7Y9K3_9CREN</name>
<comment type="caution">
    <text evidence="1">The sequence shown here is derived from an EMBL/GenBank/DDBJ whole genome shotgun (WGS) entry which is preliminary data.</text>
</comment>
<dbReference type="Pfam" id="PF01812">
    <property type="entry name" value="5-FTHF_cyc-lig"/>
    <property type="match status" value="1"/>
</dbReference>
<dbReference type="InterPro" id="IPR037171">
    <property type="entry name" value="NagB/RpiA_transferase-like"/>
</dbReference>
<dbReference type="InterPro" id="IPR024185">
    <property type="entry name" value="FTHF_cligase-like_sf"/>
</dbReference>
<accession>A0A2R7Y9K3</accession>
<dbReference type="Proteomes" id="UP000244093">
    <property type="component" value="Unassembled WGS sequence"/>
</dbReference>